<accession>A0A498HZN4</accession>
<dbReference type="AlphaFoldDB" id="A0A498HZN4"/>
<gene>
    <name evidence="2" type="ORF">DVH24_019936</name>
</gene>
<evidence type="ECO:0000313" key="2">
    <source>
        <dbReference type="EMBL" id="RXH77048.1"/>
    </source>
</evidence>
<sequence length="225" mass="25377">MVQANTQYQQTTAQILQALQQGQKAFQQEEQATAHAIAKLEKQVGQLAAISSERDQDIFSSEAEANPVERSVCHLQVNATKKFESEEKIYNQLGELTKMAAEDEDNDATPFSKIPTYEDELPFLQSFTKPNNEEPNIELGSQKEGDDRDRDKECDKSLDFRLFESSPPLPSVTECYMTDSIEPNADDSFILNSSKDPFEVHCSTYGREFGIEPKNEVMHAQLNSI</sequence>
<evidence type="ECO:0000256" key="1">
    <source>
        <dbReference type="SAM" id="MobiDB-lite"/>
    </source>
</evidence>
<reference evidence="2 3" key="1">
    <citation type="submission" date="2018-10" db="EMBL/GenBank/DDBJ databases">
        <title>A high-quality apple genome assembly.</title>
        <authorList>
            <person name="Hu J."/>
        </authorList>
    </citation>
    <scope>NUCLEOTIDE SEQUENCE [LARGE SCALE GENOMIC DNA]</scope>
    <source>
        <strain evidence="3">cv. HFTH1</strain>
        <tissue evidence="2">Young leaf</tissue>
    </source>
</reference>
<feature type="region of interest" description="Disordered" evidence="1">
    <location>
        <begin position="127"/>
        <end position="152"/>
    </location>
</feature>
<evidence type="ECO:0000313" key="3">
    <source>
        <dbReference type="Proteomes" id="UP000290289"/>
    </source>
</evidence>
<dbReference type="Proteomes" id="UP000290289">
    <property type="component" value="Chromosome 14"/>
</dbReference>
<keyword evidence="3" id="KW-1185">Reference proteome</keyword>
<proteinExistence type="predicted"/>
<dbReference type="EMBL" id="RDQH01000340">
    <property type="protein sequence ID" value="RXH77048.1"/>
    <property type="molecule type" value="Genomic_DNA"/>
</dbReference>
<comment type="caution">
    <text evidence="2">The sequence shown here is derived from an EMBL/GenBank/DDBJ whole genome shotgun (WGS) entry which is preliminary data.</text>
</comment>
<feature type="compositionally biased region" description="Basic and acidic residues" evidence="1">
    <location>
        <begin position="141"/>
        <end position="152"/>
    </location>
</feature>
<name>A0A498HZN4_MALDO</name>
<organism evidence="2 3">
    <name type="scientific">Malus domestica</name>
    <name type="common">Apple</name>
    <name type="synonym">Pyrus malus</name>
    <dbReference type="NCBI Taxonomy" id="3750"/>
    <lineage>
        <taxon>Eukaryota</taxon>
        <taxon>Viridiplantae</taxon>
        <taxon>Streptophyta</taxon>
        <taxon>Embryophyta</taxon>
        <taxon>Tracheophyta</taxon>
        <taxon>Spermatophyta</taxon>
        <taxon>Magnoliopsida</taxon>
        <taxon>eudicotyledons</taxon>
        <taxon>Gunneridae</taxon>
        <taxon>Pentapetalae</taxon>
        <taxon>rosids</taxon>
        <taxon>fabids</taxon>
        <taxon>Rosales</taxon>
        <taxon>Rosaceae</taxon>
        <taxon>Amygdaloideae</taxon>
        <taxon>Maleae</taxon>
        <taxon>Malus</taxon>
    </lineage>
</organism>
<protein>
    <submittedName>
        <fullName evidence="2">Uncharacterized protein</fullName>
    </submittedName>
</protein>